<name>A0A1R2BTB1_9CILI</name>
<accession>A0A1R2BTB1</accession>
<sequence>MGCGESKQEITLEEIALIQAEKTLLYSNYTPQALDFVYRKYSTNGFINENQWADIHKNLNLALSTKYPDPKLIAFYSSFKIKAKYPLKEVLLLAIILSQDQKNRKLELIFEIFDEENEKRLSQAKVKELCLLLIDFALEKMSLLVDYNKITRDSIVVYIQKLRMLKSFAINELVGMILGDAEYITLNEFVENLRKPSASSIMTLHGIRSYLKKQEILSDRFKNTSTSRRQLVRQQSLIEEDNEESSSIIVERFHDKLSAKKGKSSDIIRLDSKLYLETA</sequence>
<dbReference type="AlphaFoldDB" id="A0A1R2BTB1"/>
<dbReference type="SUPFAM" id="SSF47473">
    <property type="entry name" value="EF-hand"/>
    <property type="match status" value="1"/>
</dbReference>
<comment type="caution">
    <text evidence="1">The sequence shown here is derived from an EMBL/GenBank/DDBJ whole genome shotgun (WGS) entry which is preliminary data.</text>
</comment>
<organism evidence="1 2">
    <name type="scientific">Stentor coeruleus</name>
    <dbReference type="NCBI Taxonomy" id="5963"/>
    <lineage>
        <taxon>Eukaryota</taxon>
        <taxon>Sar</taxon>
        <taxon>Alveolata</taxon>
        <taxon>Ciliophora</taxon>
        <taxon>Postciliodesmatophora</taxon>
        <taxon>Heterotrichea</taxon>
        <taxon>Heterotrichida</taxon>
        <taxon>Stentoridae</taxon>
        <taxon>Stentor</taxon>
    </lineage>
</organism>
<evidence type="ECO:0008006" key="3">
    <source>
        <dbReference type="Google" id="ProtNLM"/>
    </source>
</evidence>
<evidence type="ECO:0000313" key="2">
    <source>
        <dbReference type="Proteomes" id="UP000187209"/>
    </source>
</evidence>
<evidence type="ECO:0000313" key="1">
    <source>
        <dbReference type="EMBL" id="OMJ80052.1"/>
    </source>
</evidence>
<proteinExistence type="predicted"/>
<protein>
    <recommendedName>
        <fullName evidence="3">EF-hand domain-containing protein</fullName>
    </recommendedName>
</protein>
<keyword evidence="2" id="KW-1185">Reference proteome</keyword>
<dbReference type="InterPro" id="IPR011992">
    <property type="entry name" value="EF-hand-dom_pair"/>
</dbReference>
<reference evidence="1 2" key="1">
    <citation type="submission" date="2016-11" db="EMBL/GenBank/DDBJ databases">
        <title>The macronuclear genome of Stentor coeruleus: a giant cell with tiny introns.</title>
        <authorList>
            <person name="Slabodnick M."/>
            <person name="Ruby J.G."/>
            <person name="Reiff S.B."/>
            <person name="Swart E.C."/>
            <person name="Gosai S."/>
            <person name="Prabakaran S."/>
            <person name="Witkowska E."/>
            <person name="Larue G.E."/>
            <person name="Fisher S."/>
            <person name="Freeman R.M."/>
            <person name="Gunawardena J."/>
            <person name="Chu W."/>
            <person name="Stover N.A."/>
            <person name="Gregory B.D."/>
            <person name="Nowacki M."/>
            <person name="Derisi J."/>
            <person name="Roy S.W."/>
            <person name="Marshall W.F."/>
            <person name="Sood P."/>
        </authorList>
    </citation>
    <scope>NUCLEOTIDE SEQUENCE [LARGE SCALE GENOMIC DNA]</scope>
    <source>
        <strain evidence="1">WM001</strain>
    </source>
</reference>
<dbReference type="EMBL" id="MPUH01000441">
    <property type="protein sequence ID" value="OMJ80052.1"/>
    <property type="molecule type" value="Genomic_DNA"/>
</dbReference>
<gene>
    <name evidence="1" type="ORF">SteCoe_19781</name>
</gene>
<dbReference type="Proteomes" id="UP000187209">
    <property type="component" value="Unassembled WGS sequence"/>
</dbReference>